<keyword evidence="10" id="KW-1185">Reference proteome</keyword>
<sequence>MDFGGWRSYSKHIEAPIQSSEGPSQKKTISKVLVANRGEIAASIIKTLHKMCLQAVAIYSSSDRASPHVRTADVALELKGQTVSETYLNINQIIELAKASGADTVIPGYDFLSENADFARAVQNAGMVWIGPTPKQMHDLGLKHKAREIARAADVPTVPGSQGLLSSLDDALREAQRVGFWLMLKNTAGGGGIGLSHCEDEESLATAFEAVSRQSQANFGNGGLFLERFITQARHVEIQILGDGTGRAIALGERDCSLQRRHQKVVEESPAVMVPQDVRDRMKAAALRLASSVKYLNVGTVEFVYDINSAEFFFLELVTGLDLVECMIKTAGGRWDELFPESQQHFVLTGASIEVRVYAESPLQSFRPSAGEITELIFPDDLRVDTWVEQGTTVTTAYDPMIAKIISHGADRKEALEKLLKGLSNTKIGGLQTNLEYLRQILAGPIDNYSFRLANRLVGNPTTTAGLEYTLQHPTLKFHQESIVAVTGGVVTVTLDGSIVAISKAIKVQPGQVLRLGEIEHGYRMYIGIRGGINVVPVMGSRSTFEIGKLGGFHGRKLRAHDIIPIFPSDTSDTATSNQTIRPIPIPHQPNAEWLIRVVPGPHGAPDCFTEDSVKRLVSEGWKVHHNSNRLGVRLKGPYPEWARSSGGEVGLHPSNIHDSPYSVGSVSFTGDEAVILTCDGPSLGKFVVFCVIASADMWKIGQSRPGEVQTRHP</sequence>
<name>A0A9N9UCR0_9HYPO</name>
<evidence type="ECO:0000256" key="4">
    <source>
        <dbReference type="ARBA" id="ARBA00022840"/>
    </source>
</evidence>
<evidence type="ECO:0000259" key="7">
    <source>
        <dbReference type="PROSITE" id="PS50975"/>
    </source>
</evidence>
<dbReference type="SMART" id="SM00878">
    <property type="entry name" value="Biotin_carb_C"/>
    <property type="match status" value="1"/>
</dbReference>
<dbReference type="Pfam" id="PF02786">
    <property type="entry name" value="CPSase_L_D2"/>
    <property type="match status" value="1"/>
</dbReference>
<dbReference type="Pfam" id="PF00289">
    <property type="entry name" value="Biotin_carb_N"/>
    <property type="match status" value="1"/>
</dbReference>
<evidence type="ECO:0000256" key="5">
    <source>
        <dbReference type="ARBA" id="ARBA00023267"/>
    </source>
</evidence>
<dbReference type="GO" id="GO:0046872">
    <property type="term" value="F:metal ion binding"/>
    <property type="evidence" value="ECO:0007669"/>
    <property type="project" value="InterPro"/>
</dbReference>
<feature type="domain" description="ATP-grasp" evidence="7">
    <location>
        <begin position="147"/>
        <end position="344"/>
    </location>
</feature>
<dbReference type="InterPro" id="IPR011764">
    <property type="entry name" value="Biotin_carboxylation_dom"/>
</dbReference>
<dbReference type="EMBL" id="CABFNO020001350">
    <property type="protein sequence ID" value="CAG9982754.1"/>
    <property type="molecule type" value="Genomic_DNA"/>
</dbReference>
<dbReference type="PANTHER" id="PTHR18866">
    <property type="entry name" value="CARBOXYLASE:PYRUVATE/ACETYL-COA/PROPIONYL-COA CARBOXYLASE"/>
    <property type="match status" value="1"/>
</dbReference>
<evidence type="ECO:0000256" key="1">
    <source>
        <dbReference type="ARBA" id="ARBA00022598"/>
    </source>
</evidence>
<dbReference type="InterPro" id="IPR050856">
    <property type="entry name" value="Biotin_carboxylase_complex"/>
</dbReference>
<evidence type="ECO:0000256" key="3">
    <source>
        <dbReference type="ARBA" id="ARBA00022801"/>
    </source>
</evidence>
<evidence type="ECO:0000313" key="10">
    <source>
        <dbReference type="Proteomes" id="UP000754883"/>
    </source>
</evidence>
<dbReference type="GO" id="GO:0016787">
    <property type="term" value="F:hydrolase activity"/>
    <property type="evidence" value="ECO:0007669"/>
    <property type="project" value="UniProtKB-KW"/>
</dbReference>
<dbReference type="GO" id="GO:0004847">
    <property type="term" value="F:urea carboxylase activity"/>
    <property type="evidence" value="ECO:0007669"/>
    <property type="project" value="TreeGrafter"/>
</dbReference>
<dbReference type="SMART" id="SM00797">
    <property type="entry name" value="AHS2"/>
    <property type="match status" value="1"/>
</dbReference>
<accession>A0A9N9UCR0</accession>
<dbReference type="Proteomes" id="UP000754883">
    <property type="component" value="Unassembled WGS sequence"/>
</dbReference>
<evidence type="ECO:0000256" key="2">
    <source>
        <dbReference type="ARBA" id="ARBA00022741"/>
    </source>
</evidence>
<dbReference type="Gene3D" id="3.30.470.20">
    <property type="entry name" value="ATP-grasp fold, B domain"/>
    <property type="match status" value="1"/>
</dbReference>
<keyword evidence="2 6" id="KW-0547">Nucleotide-binding</keyword>
<dbReference type="AlphaFoldDB" id="A0A9N9UCR0"/>
<protein>
    <submittedName>
        <fullName evidence="9">Uncharacterized protein</fullName>
    </submittedName>
</protein>
<dbReference type="InterPro" id="IPR029000">
    <property type="entry name" value="Cyclophilin-like_dom_sf"/>
</dbReference>
<evidence type="ECO:0000256" key="6">
    <source>
        <dbReference type="PROSITE-ProRule" id="PRU00409"/>
    </source>
</evidence>
<organism evidence="9 10">
    <name type="scientific">Clonostachys byssicola</name>
    <dbReference type="NCBI Taxonomy" id="160290"/>
    <lineage>
        <taxon>Eukaryota</taxon>
        <taxon>Fungi</taxon>
        <taxon>Dikarya</taxon>
        <taxon>Ascomycota</taxon>
        <taxon>Pezizomycotina</taxon>
        <taxon>Sordariomycetes</taxon>
        <taxon>Hypocreomycetidae</taxon>
        <taxon>Hypocreales</taxon>
        <taxon>Bionectriaceae</taxon>
        <taxon>Clonostachys</taxon>
    </lineage>
</organism>
<dbReference type="InterPro" id="IPR016185">
    <property type="entry name" value="PreATP-grasp_dom_sf"/>
</dbReference>
<proteinExistence type="predicted"/>
<dbReference type="OrthoDB" id="167809at2759"/>
<reference evidence="9" key="1">
    <citation type="submission" date="2021-10" db="EMBL/GenBank/DDBJ databases">
        <authorList>
            <person name="Piombo E."/>
        </authorList>
    </citation>
    <scope>NUCLEOTIDE SEQUENCE</scope>
</reference>
<dbReference type="Gene3D" id="2.40.100.10">
    <property type="entry name" value="Cyclophilin-like"/>
    <property type="match status" value="1"/>
</dbReference>
<comment type="caution">
    <text evidence="9">The sequence shown here is derived from an EMBL/GenBank/DDBJ whole genome shotgun (WGS) entry which is preliminary data.</text>
</comment>
<dbReference type="Pfam" id="PF02626">
    <property type="entry name" value="CT_A_B"/>
    <property type="match status" value="1"/>
</dbReference>
<evidence type="ECO:0000259" key="8">
    <source>
        <dbReference type="PROSITE" id="PS50979"/>
    </source>
</evidence>
<dbReference type="SUPFAM" id="SSF56059">
    <property type="entry name" value="Glutathione synthetase ATP-binding domain-like"/>
    <property type="match status" value="1"/>
</dbReference>
<keyword evidence="4 6" id="KW-0067">ATP-binding</keyword>
<dbReference type="PANTHER" id="PTHR18866:SF128">
    <property type="entry name" value="UREA AMIDOLYASE"/>
    <property type="match status" value="1"/>
</dbReference>
<dbReference type="InterPro" id="IPR003778">
    <property type="entry name" value="CT_A_B"/>
</dbReference>
<gene>
    <name evidence="9" type="ORF">CBYS24578_00011032</name>
</gene>
<dbReference type="InterPro" id="IPR005481">
    <property type="entry name" value="BC-like_N"/>
</dbReference>
<dbReference type="InterPro" id="IPR005479">
    <property type="entry name" value="CPAse_ATP-bd"/>
</dbReference>
<dbReference type="InterPro" id="IPR011761">
    <property type="entry name" value="ATP-grasp"/>
</dbReference>
<feature type="domain" description="Biotin carboxylation" evidence="8">
    <location>
        <begin position="28"/>
        <end position="462"/>
    </location>
</feature>
<dbReference type="FunFam" id="3.40.50.20:FF:000010">
    <property type="entry name" value="Propionyl-CoA carboxylase subunit alpha"/>
    <property type="match status" value="1"/>
</dbReference>
<dbReference type="SUPFAM" id="SSF52440">
    <property type="entry name" value="PreATP-grasp domain"/>
    <property type="match status" value="1"/>
</dbReference>
<dbReference type="PROSITE" id="PS50975">
    <property type="entry name" value="ATP_GRASP"/>
    <property type="match status" value="1"/>
</dbReference>
<dbReference type="InterPro" id="IPR011054">
    <property type="entry name" value="Rudment_hybrid_motif"/>
</dbReference>
<keyword evidence="1" id="KW-0436">Ligase</keyword>
<dbReference type="SUPFAM" id="SSF51246">
    <property type="entry name" value="Rudiment single hybrid motif"/>
    <property type="match status" value="1"/>
</dbReference>
<dbReference type="PROSITE" id="PS50979">
    <property type="entry name" value="BC"/>
    <property type="match status" value="1"/>
</dbReference>
<dbReference type="InterPro" id="IPR005482">
    <property type="entry name" value="Biotin_COase_C"/>
</dbReference>
<evidence type="ECO:0000313" key="9">
    <source>
        <dbReference type="EMBL" id="CAG9982754.1"/>
    </source>
</evidence>
<keyword evidence="3" id="KW-0378">Hydrolase</keyword>
<dbReference type="GO" id="GO:0005524">
    <property type="term" value="F:ATP binding"/>
    <property type="evidence" value="ECO:0007669"/>
    <property type="project" value="UniProtKB-UniRule"/>
</dbReference>
<dbReference type="SUPFAM" id="SSF50891">
    <property type="entry name" value="Cyclophilin-like"/>
    <property type="match status" value="1"/>
</dbReference>
<keyword evidence="5" id="KW-0092">Biotin</keyword>
<dbReference type="NCBIfam" id="TIGR00724">
    <property type="entry name" value="urea_amlyse_rel"/>
    <property type="match status" value="1"/>
</dbReference>